<accession>A0ABS2VRL1</accession>
<sequence length="182" mass="19660">MNTHAPTLSAAADPRQRPPDGVRTLTPRTLTPRARSQRPAPVPPWRPAGAQALARQRTAINQAALRQVDGPPHVVLYALTRADLDPHDDLAAAQGHAARHSFTVADRIVDTLDGHGDGDDPTLRRGYARALRLLADPASPVRGVVAVSRTSVSPIDRIYEAQLHWIAARSGGLWLVRAETDI</sequence>
<feature type="compositionally biased region" description="Low complexity" evidence="1">
    <location>
        <begin position="23"/>
        <end position="34"/>
    </location>
</feature>
<evidence type="ECO:0000313" key="2">
    <source>
        <dbReference type="EMBL" id="MBN0045679.1"/>
    </source>
</evidence>
<gene>
    <name evidence="2" type="ORF">JS756_16510</name>
</gene>
<name>A0ABS2VRL1_STRAS</name>
<evidence type="ECO:0000256" key="1">
    <source>
        <dbReference type="SAM" id="MobiDB-lite"/>
    </source>
</evidence>
<keyword evidence="3" id="KW-1185">Reference proteome</keyword>
<reference evidence="2 3" key="1">
    <citation type="submission" date="2021-02" db="EMBL/GenBank/DDBJ databases">
        <title>Whole genome sequencing of Streptomyces actuosus VRA1.</title>
        <authorList>
            <person name="Sen G."/>
            <person name="Sen A."/>
        </authorList>
    </citation>
    <scope>NUCLEOTIDE SEQUENCE [LARGE SCALE GENOMIC DNA]</scope>
    <source>
        <strain evidence="2 3">VRA1</strain>
    </source>
</reference>
<protein>
    <submittedName>
        <fullName evidence="2">Uncharacterized protein</fullName>
    </submittedName>
</protein>
<dbReference type="Proteomes" id="UP000788262">
    <property type="component" value="Unassembled WGS sequence"/>
</dbReference>
<feature type="region of interest" description="Disordered" evidence="1">
    <location>
        <begin position="1"/>
        <end position="47"/>
    </location>
</feature>
<proteinExistence type="predicted"/>
<dbReference type="EMBL" id="JAFFZS010000011">
    <property type="protein sequence ID" value="MBN0045679.1"/>
    <property type="molecule type" value="Genomic_DNA"/>
</dbReference>
<organism evidence="2 3">
    <name type="scientific">Streptomyces actuosus</name>
    <dbReference type="NCBI Taxonomy" id="1885"/>
    <lineage>
        <taxon>Bacteria</taxon>
        <taxon>Bacillati</taxon>
        <taxon>Actinomycetota</taxon>
        <taxon>Actinomycetes</taxon>
        <taxon>Kitasatosporales</taxon>
        <taxon>Streptomycetaceae</taxon>
        <taxon>Streptomyces</taxon>
    </lineage>
</organism>
<comment type="caution">
    <text evidence="2">The sequence shown here is derived from an EMBL/GenBank/DDBJ whole genome shotgun (WGS) entry which is preliminary data.</text>
</comment>
<evidence type="ECO:0000313" key="3">
    <source>
        <dbReference type="Proteomes" id="UP000788262"/>
    </source>
</evidence>